<dbReference type="Ensembl" id="ENSPRET00000030751.1">
    <property type="protein sequence ID" value="ENSPREP00000030407.1"/>
    <property type="gene ID" value="ENSPREG00000020594.1"/>
</dbReference>
<evidence type="ECO:0000313" key="4">
    <source>
        <dbReference type="Proteomes" id="UP000242638"/>
    </source>
</evidence>
<evidence type="ECO:0000256" key="1">
    <source>
        <dbReference type="SAM" id="Phobius"/>
    </source>
</evidence>
<name>A0A3P9Q8A5_POERE</name>
<dbReference type="AlphaFoldDB" id="A0A3P9Q8A5"/>
<reference evidence="4" key="1">
    <citation type="submission" date="2013-11" db="EMBL/GenBank/DDBJ databases">
        <title>The genomic landscape of the Guanapo guppy.</title>
        <authorList>
            <person name="Kuenstner A."/>
            <person name="Dreyer C."/>
        </authorList>
    </citation>
    <scope>NUCLEOTIDE SEQUENCE</scope>
    <source>
        <strain evidence="4">Guanapo</strain>
    </source>
</reference>
<organism evidence="3 4">
    <name type="scientific">Poecilia reticulata</name>
    <name type="common">Guppy</name>
    <name type="synonym">Acanthophacelus reticulatus</name>
    <dbReference type="NCBI Taxonomy" id="8081"/>
    <lineage>
        <taxon>Eukaryota</taxon>
        <taxon>Metazoa</taxon>
        <taxon>Chordata</taxon>
        <taxon>Craniata</taxon>
        <taxon>Vertebrata</taxon>
        <taxon>Euteleostomi</taxon>
        <taxon>Actinopterygii</taxon>
        <taxon>Neopterygii</taxon>
        <taxon>Teleostei</taxon>
        <taxon>Neoteleostei</taxon>
        <taxon>Acanthomorphata</taxon>
        <taxon>Ovalentaria</taxon>
        <taxon>Atherinomorphae</taxon>
        <taxon>Cyprinodontiformes</taxon>
        <taxon>Poeciliidae</taxon>
        <taxon>Poeciliinae</taxon>
        <taxon>Poecilia</taxon>
    </lineage>
</organism>
<keyword evidence="1" id="KW-0472">Membrane</keyword>
<feature type="signal peptide" evidence="2">
    <location>
        <begin position="1"/>
        <end position="24"/>
    </location>
</feature>
<dbReference type="Proteomes" id="UP000242638">
    <property type="component" value="Unassembled WGS sequence"/>
</dbReference>
<keyword evidence="1" id="KW-1133">Transmembrane helix</keyword>
<dbReference type="Bgee" id="ENSPREG00000020594">
    <property type="expression patterns" value="Expressed in head and 1 other cell type or tissue"/>
</dbReference>
<feature type="chain" id="PRO_5018072030" description="Secreted peptide" evidence="2">
    <location>
        <begin position="25"/>
        <end position="84"/>
    </location>
</feature>
<keyword evidence="2" id="KW-0732">Signal</keyword>
<evidence type="ECO:0008006" key="5">
    <source>
        <dbReference type="Google" id="ProtNLM"/>
    </source>
</evidence>
<accession>A0A3P9Q8A5</accession>
<keyword evidence="1" id="KW-0812">Transmembrane</keyword>
<feature type="transmembrane region" description="Helical" evidence="1">
    <location>
        <begin position="31"/>
        <end position="50"/>
    </location>
</feature>
<reference evidence="3" key="2">
    <citation type="submission" date="2025-08" db="UniProtKB">
        <authorList>
            <consortium name="Ensembl"/>
        </authorList>
    </citation>
    <scope>IDENTIFICATION</scope>
    <source>
        <strain evidence="3">Guanapo</strain>
    </source>
</reference>
<proteinExistence type="predicted"/>
<reference evidence="3" key="3">
    <citation type="submission" date="2025-09" db="UniProtKB">
        <authorList>
            <consortium name="Ensembl"/>
        </authorList>
    </citation>
    <scope>IDENTIFICATION</scope>
    <source>
        <strain evidence="3">Guanapo</strain>
    </source>
</reference>
<protein>
    <recommendedName>
        <fullName evidence="5">Secreted peptide</fullName>
    </recommendedName>
</protein>
<evidence type="ECO:0000313" key="3">
    <source>
        <dbReference type="Ensembl" id="ENSPREP00000030407.1"/>
    </source>
</evidence>
<evidence type="ECO:0000256" key="2">
    <source>
        <dbReference type="SAM" id="SignalP"/>
    </source>
</evidence>
<keyword evidence="4" id="KW-1185">Reference proteome</keyword>
<sequence length="84" mass="9770">MCADIFIHLLLTLTIALYVFPTQCRSNCRSHTFLAIYLFCSIFIYLFRIFNRGGTFRRHGWHTISATRPLVRPPPAGKAEEEHD</sequence>